<keyword evidence="8" id="KW-1185">Reference proteome</keyword>
<keyword evidence="4 5" id="KW-0539">Nucleus</keyword>
<comment type="caution">
    <text evidence="7">The sequence shown here is derived from an EMBL/GenBank/DDBJ whole genome shotgun (WGS) entry which is preliminary data.</text>
</comment>
<evidence type="ECO:0000256" key="2">
    <source>
        <dbReference type="ARBA" id="ARBA00010077"/>
    </source>
</evidence>
<evidence type="ECO:0000313" key="7">
    <source>
        <dbReference type="EMBL" id="OWF52675.1"/>
    </source>
</evidence>
<feature type="compositionally biased region" description="Gly residues" evidence="6">
    <location>
        <begin position="254"/>
        <end position="291"/>
    </location>
</feature>
<reference evidence="7 8" key="1">
    <citation type="journal article" date="2017" name="Nat. Ecol. Evol.">
        <title>Scallop genome provides insights into evolution of bilaterian karyotype and development.</title>
        <authorList>
            <person name="Wang S."/>
            <person name="Zhang J."/>
            <person name="Jiao W."/>
            <person name="Li J."/>
            <person name="Xun X."/>
            <person name="Sun Y."/>
            <person name="Guo X."/>
            <person name="Huan P."/>
            <person name="Dong B."/>
            <person name="Zhang L."/>
            <person name="Hu X."/>
            <person name="Sun X."/>
            <person name="Wang J."/>
            <person name="Zhao C."/>
            <person name="Wang Y."/>
            <person name="Wang D."/>
            <person name="Huang X."/>
            <person name="Wang R."/>
            <person name="Lv J."/>
            <person name="Li Y."/>
            <person name="Zhang Z."/>
            <person name="Liu B."/>
            <person name="Lu W."/>
            <person name="Hui Y."/>
            <person name="Liang J."/>
            <person name="Zhou Z."/>
            <person name="Hou R."/>
            <person name="Li X."/>
            <person name="Liu Y."/>
            <person name="Li H."/>
            <person name="Ning X."/>
            <person name="Lin Y."/>
            <person name="Zhao L."/>
            <person name="Xing Q."/>
            <person name="Dou J."/>
            <person name="Li Y."/>
            <person name="Mao J."/>
            <person name="Guo H."/>
            <person name="Dou H."/>
            <person name="Li T."/>
            <person name="Mu C."/>
            <person name="Jiang W."/>
            <person name="Fu Q."/>
            <person name="Fu X."/>
            <person name="Miao Y."/>
            <person name="Liu J."/>
            <person name="Yu Q."/>
            <person name="Li R."/>
            <person name="Liao H."/>
            <person name="Li X."/>
            <person name="Kong Y."/>
            <person name="Jiang Z."/>
            <person name="Chourrout D."/>
            <person name="Li R."/>
            <person name="Bao Z."/>
        </authorList>
    </citation>
    <scope>NUCLEOTIDE SEQUENCE [LARGE SCALE GENOMIC DNA]</scope>
    <source>
        <strain evidence="7 8">PY_sf001</strain>
    </source>
</reference>
<dbReference type="STRING" id="6573.A0A210QVB8"/>
<dbReference type="Pfam" id="PF04939">
    <property type="entry name" value="RRS1"/>
    <property type="match status" value="1"/>
</dbReference>
<dbReference type="EMBL" id="NEDP02001712">
    <property type="protein sequence ID" value="OWF52675.1"/>
    <property type="molecule type" value="Genomic_DNA"/>
</dbReference>
<comment type="function">
    <text evidence="5">Involved in ribosomal large subunit assembly.</text>
</comment>
<evidence type="ECO:0000256" key="3">
    <source>
        <dbReference type="ARBA" id="ARBA00022517"/>
    </source>
</evidence>
<dbReference type="AlphaFoldDB" id="A0A210QVB8"/>
<evidence type="ECO:0000256" key="4">
    <source>
        <dbReference type="ARBA" id="ARBA00023242"/>
    </source>
</evidence>
<dbReference type="GO" id="GO:0042254">
    <property type="term" value="P:ribosome biogenesis"/>
    <property type="evidence" value="ECO:0007669"/>
    <property type="project" value="UniProtKB-KW"/>
</dbReference>
<feature type="region of interest" description="Disordered" evidence="6">
    <location>
        <begin position="236"/>
        <end position="294"/>
    </location>
</feature>
<feature type="compositionally biased region" description="Polar residues" evidence="6">
    <location>
        <begin position="236"/>
        <end position="247"/>
    </location>
</feature>
<evidence type="ECO:0000256" key="6">
    <source>
        <dbReference type="SAM" id="MobiDB-lite"/>
    </source>
</evidence>
<dbReference type="GO" id="GO:0005634">
    <property type="term" value="C:nucleus"/>
    <property type="evidence" value="ECO:0007669"/>
    <property type="project" value="UniProtKB-SubCell"/>
</dbReference>
<organism evidence="7 8">
    <name type="scientific">Mizuhopecten yessoensis</name>
    <name type="common">Japanese scallop</name>
    <name type="synonym">Patinopecten yessoensis</name>
    <dbReference type="NCBI Taxonomy" id="6573"/>
    <lineage>
        <taxon>Eukaryota</taxon>
        <taxon>Metazoa</taxon>
        <taxon>Spiralia</taxon>
        <taxon>Lophotrochozoa</taxon>
        <taxon>Mollusca</taxon>
        <taxon>Bivalvia</taxon>
        <taxon>Autobranchia</taxon>
        <taxon>Pteriomorphia</taxon>
        <taxon>Pectinida</taxon>
        <taxon>Pectinoidea</taxon>
        <taxon>Pectinidae</taxon>
        <taxon>Mizuhopecten</taxon>
    </lineage>
</organism>
<comment type="similarity">
    <text evidence="2 5">Belongs to the RRS1 family.</text>
</comment>
<dbReference type="InterPro" id="IPR007023">
    <property type="entry name" value="Ribosom_reg"/>
</dbReference>
<dbReference type="Proteomes" id="UP000242188">
    <property type="component" value="Unassembled WGS sequence"/>
</dbReference>
<evidence type="ECO:0000256" key="1">
    <source>
        <dbReference type="ARBA" id="ARBA00004123"/>
    </source>
</evidence>
<proteinExistence type="inferred from homology"/>
<comment type="subcellular location">
    <subcellularLocation>
        <location evidence="1 5">Nucleus</location>
    </subcellularLocation>
</comment>
<evidence type="ECO:0000256" key="5">
    <source>
        <dbReference type="RuleBase" id="RU364132"/>
    </source>
</evidence>
<gene>
    <name evidence="7" type="ORF">KP79_PYT05770</name>
</gene>
<name>A0A210QVB8_MIZYE</name>
<protein>
    <recommendedName>
        <fullName evidence="5">Ribosome biogenesis regulatory protein</fullName>
    </recommendedName>
</protein>
<keyword evidence="3 5" id="KW-0690">Ribosome biogenesis</keyword>
<dbReference type="OrthoDB" id="28455at2759"/>
<sequence length="308" mass="34202">MADLVEQVLAKEIEKQANYKTIEVTKDIDLEIDEGNLLAVDTNPFDIRKYKSKRDVCLKDLARDNAQLLINRIFQLPTEKEDGVVVVKVPKARAFTKWEEYAQMKGIQNKKRSKMVWDEQTKEHSQGTENKKYDYRNIARVQQTKVPGVGLTPTDAPSKDHVSKALAVAKRSTASVGKFTDSLRKEKPSKFTGKKRKFEENYGNLKNETSKQLDILQKLKNKEPVVDVARAVNTQMMEENSESSGKTPNRGKSKGFGGGKKGKGGPKGSFKGGKGFKGGRGGKGGGGGRGGYTVASNFLRNLVYFYSK</sequence>
<evidence type="ECO:0000313" key="8">
    <source>
        <dbReference type="Proteomes" id="UP000242188"/>
    </source>
</evidence>
<accession>A0A210QVB8</accession>